<dbReference type="VEuPathDB" id="GiardiaDB:QR46_2086"/>
<gene>
    <name evidence="2" type="ORF">DHA2_150362</name>
</gene>
<sequence>MGGDEVHESKESPHGINSSSTVRLKTMKNASYTWKDVLGPLSRICRDATLIKLCLLPKMRFVAAAYRDPILKMSFLAPLERSNHSLHAILSPHNSSFYSRMYHGADYLGDAYLCPTDSKRTKKHGHAIFYCTTQAPRIPVVAARIYPKLSQNLIITVSGIPRELMFPDSYAMYRFSRPLLRMAICTLSSKGHIRVKGNVYTHPLFGKHLDLYDIQDPLIPGTAMFESDNHEIYIRADMLAYQRLFLLIEFTFLADLNKEGESNIPLVEVSRGVSFLRLSPMEDFSQSFMEGVQQSMMSLPKLVDKHEAKMQRRRADDDFMRIYDLVDILNLVGCTKNDSKLVKLLQSASKNVSNPNKQKQNLQQYSPVDQTSIELPIFEFSVSDPLTTLVDGTSFKRWKSKPSRSCSLVLKIKPIHIRDVGPLSRLPGTMIVPPRCLFLLDHITAAYASMLVGPQSHLQQANPQLGRLCVRPVVDDGDTSGLAAMLRSSSGSALQFPAEIATLTAIVKSFGRQRAVIQNEYPVALSGSALLYFFAAIFEERVNEVPRDLRYYMNQSVLLPVSLNITDNIFLGTFIRCLRYFQHSILREMAAMNLRNEWRGDETTWDKEYDQIVRLLSKGQPY</sequence>
<reference evidence="2 3" key="2">
    <citation type="journal article" date="2013" name="Genome Biol. Evol.">
        <title>Genome sequencing of Giardia lamblia genotypes A2 and B isolates (DH and GS) and comparative analysis with the genomes of genotypes A1 and E (WB and Pig).</title>
        <authorList>
            <person name="Adam R.D."/>
            <person name="Dahlstrom E.W."/>
            <person name="Martens C.A."/>
            <person name="Bruno D.P."/>
            <person name="Barbian K.D."/>
            <person name="Ricklefs S.M."/>
            <person name="Hernandez M.M."/>
            <person name="Narla N.P."/>
            <person name="Patel R.B."/>
            <person name="Porcella S.F."/>
            <person name="Nash T.E."/>
        </authorList>
    </citation>
    <scope>NUCLEOTIDE SEQUENCE [LARGE SCALE GENOMIC DNA]</scope>
    <source>
        <strain evidence="2 3">DH</strain>
    </source>
</reference>
<feature type="region of interest" description="Disordered" evidence="1">
    <location>
        <begin position="1"/>
        <end position="20"/>
    </location>
</feature>
<evidence type="ECO:0000313" key="2">
    <source>
        <dbReference type="EMBL" id="ESU38001.1"/>
    </source>
</evidence>
<feature type="compositionally biased region" description="Basic and acidic residues" evidence="1">
    <location>
        <begin position="1"/>
        <end position="13"/>
    </location>
</feature>
<name>V6TGV7_GIAIN</name>
<accession>V6TGV7</accession>
<evidence type="ECO:0000256" key="1">
    <source>
        <dbReference type="SAM" id="MobiDB-lite"/>
    </source>
</evidence>
<protein>
    <submittedName>
        <fullName evidence="2">Uncharacterized protein</fullName>
    </submittedName>
</protein>
<proteinExistence type="predicted"/>
<dbReference type="AlphaFoldDB" id="V6TGV7"/>
<dbReference type="Proteomes" id="UP000018320">
    <property type="component" value="Unassembled WGS sequence"/>
</dbReference>
<dbReference type="VEuPathDB" id="GiardiaDB:DHA2_150362"/>
<organism evidence="2 3">
    <name type="scientific">Giardia intestinalis</name>
    <name type="common">Giardia lamblia</name>
    <dbReference type="NCBI Taxonomy" id="5741"/>
    <lineage>
        <taxon>Eukaryota</taxon>
        <taxon>Metamonada</taxon>
        <taxon>Diplomonadida</taxon>
        <taxon>Hexamitidae</taxon>
        <taxon>Giardiinae</taxon>
        <taxon>Giardia</taxon>
    </lineage>
</organism>
<dbReference type="VEuPathDB" id="GiardiaDB:GL50581_2143"/>
<comment type="caution">
    <text evidence="2">The sequence shown here is derived from an EMBL/GenBank/DDBJ whole genome shotgun (WGS) entry which is preliminary data.</text>
</comment>
<evidence type="ECO:0000313" key="3">
    <source>
        <dbReference type="Proteomes" id="UP000018320"/>
    </source>
</evidence>
<dbReference type="VEuPathDB" id="GiardiaDB:GL50803_0088065"/>
<dbReference type="EMBL" id="AHGT01000018">
    <property type="protein sequence ID" value="ESU38001.1"/>
    <property type="molecule type" value="Genomic_DNA"/>
</dbReference>
<reference evidence="3" key="1">
    <citation type="submission" date="2012-02" db="EMBL/GenBank/DDBJ databases">
        <title>Genome sequencing of Giardia lamblia Genotypes A2 and B isolates (DH and GS) and comparative analysis with the genomes of Genotypes A1 and E (WB and Pig).</title>
        <authorList>
            <person name="Adam R."/>
            <person name="Dahlstrom E."/>
            <person name="Martens C."/>
            <person name="Bruno D."/>
            <person name="Barbian K."/>
            <person name="Porcella S.F."/>
            <person name="Nash T."/>
        </authorList>
    </citation>
    <scope>NUCLEOTIDE SEQUENCE</scope>
    <source>
        <strain evidence="3">DH</strain>
    </source>
</reference>